<dbReference type="OrthoDB" id="9791276at2"/>
<evidence type="ECO:0000256" key="3">
    <source>
        <dbReference type="ARBA" id="ARBA00022723"/>
    </source>
</evidence>
<dbReference type="InterPro" id="IPR052347">
    <property type="entry name" value="Isochorismatase_Nicotinamidase"/>
</dbReference>
<evidence type="ECO:0000259" key="8">
    <source>
        <dbReference type="Pfam" id="PF00857"/>
    </source>
</evidence>
<name>A0A1V0QE60_9BACT</name>
<dbReference type="AlphaFoldDB" id="A0A1V0QE60"/>
<dbReference type="GO" id="GO:0046872">
    <property type="term" value="F:metal ion binding"/>
    <property type="evidence" value="ECO:0007669"/>
    <property type="project" value="UniProtKB-KW"/>
</dbReference>
<organism evidence="9 11">
    <name type="scientific">Muribaculum intestinale</name>
    <dbReference type="NCBI Taxonomy" id="1796646"/>
    <lineage>
        <taxon>Bacteria</taxon>
        <taxon>Pseudomonadati</taxon>
        <taxon>Bacteroidota</taxon>
        <taxon>Bacteroidia</taxon>
        <taxon>Bacteroidales</taxon>
        <taxon>Muribaculaceae</taxon>
        <taxon>Muribaculum</taxon>
    </lineage>
</organism>
<evidence type="ECO:0000313" key="9">
    <source>
        <dbReference type="EMBL" id="ARE60803.1"/>
    </source>
</evidence>
<dbReference type="GO" id="GO:0008936">
    <property type="term" value="F:nicotinamidase activity"/>
    <property type="evidence" value="ECO:0007669"/>
    <property type="project" value="UniProtKB-EC"/>
</dbReference>
<dbReference type="EC" id="3.5.1.19" evidence="6"/>
<evidence type="ECO:0000313" key="10">
    <source>
        <dbReference type="EMBL" id="TGY76591.1"/>
    </source>
</evidence>
<dbReference type="SUPFAM" id="SSF52499">
    <property type="entry name" value="Isochorismatase-like hydrolases"/>
    <property type="match status" value="1"/>
</dbReference>
<evidence type="ECO:0000313" key="12">
    <source>
        <dbReference type="Proteomes" id="UP000306630"/>
    </source>
</evidence>
<dbReference type="KEGG" id="pary:A4V02_04700"/>
<evidence type="ECO:0000256" key="4">
    <source>
        <dbReference type="ARBA" id="ARBA00022801"/>
    </source>
</evidence>
<sequence length="196" mass="21343">MSAHENKLLLIIDPQIDFITGALPVPGAERAMNALAGYIRTHNIDYAFIIVTADCHPMRHCSFKPDGGEWPRHCIADSVGAAIWPPVMTELLDNSDKVVILHKGKDAGREEYSIFKNSVAAERILHIIESYDIKRIDICGLAGDVCVSDTIRDGVELIKNSRINVLSAFSPSIDGGDVLHSVISAYGLSCDTDADI</sequence>
<accession>A0A1Z2XK76</accession>
<reference evidence="11" key="1">
    <citation type="submission" date="2016-04" db="EMBL/GenBank/DDBJ databases">
        <title>Complete Genome Sequences of Twelve Strains of a Stable Defined Moderately Diverse Mouse Microbiota 2 (sDMDMm2).</title>
        <authorList>
            <person name="Uchimura Y."/>
            <person name="Wyss M."/>
            <person name="Brugiroux S."/>
            <person name="Limenitakis J.P."/>
            <person name="Stecher B."/>
            <person name="McCoy K.D."/>
            <person name="Macpherson A.J."/>
        </authorList>
    </citation>
    <scope>NUCLEOTIDE SEQUENCE [LARGE SCALE GENOMIC DNA]</scope>
    <source>
        <strain evidence="11">YL27</strain>
    </source>
</reference>
<dbReference type="InterPro" id="IPR000868">
    <property type="entry name" value="Isochorismatase-like_dom"/>
</dbReference>
<evidence type="ECO:0000256" key="5">
    <source>
        <dbReference type="ARBA" id="ARBA00037900"/>
    </source>
</evidence>
<keyword evidence="11" id="KW-1185">Reference proteome</keyword>
<dbReference type="Proteomes" id="UP000306630">
    <property type="component" value="Unassembled WGS sequence"/>
</dbReference>
<feature type="domain" description="Isochorismatase-like" evidence="8">
    <location>
        <begin position="8"/>
        <end position="156"/>
    </location>
</feature>
<evidence type="ECO:0000256" key="7">
    <source>
        <dbReference type="ARBA" id="ARBA00043224"/>
    </source>
</evidence>
<dbReference type="PANTHER" id="PTHR11080">
    <property type="entry name" value="PYRAZINAMIDASE/NICOTINAMIDASE"/>
    <property type="match status" value="1"/>
</dbReference>
<dbReference type="Proteomes" id="UP000186351">
    <property type="component" value="Chromosome"/>
</dbReference>
<evidence type="ECO:0000256" key="2">
    <source>
        <dbReference type="ARBA" id="ARBA00022642"/>
    </source>
</evidence>
<evidence type="ECO:0000256" key="1">
    <source>
        <dbReference type="ARBA" id="ARBA00006336"/>
    </source>
</evidence>
<dbReference type="EMBL" id="SRYD01000002">
    <property type="protein sequence ID" value="TGY76591.1"/>
    <property type="molecule type" value="Genomic_DNA"/>
</dbReference>
<keyword evidence="4" id="KW-0378">Hydrolase</keyword>
<dbReference type="RefSeq" id="WP_068960440.1">
    <property type="nucleotide sequence ID" value="NZ_CAMSDF010000016.1"/>
</dbReference>
<keyword evidence="2" id="KW-0662">Pyridine nucleotide biosynthesis</keyword>
<proteinExistence type="inferred from homology"/>
<dbReference type="EMBL" id="CP015402">
    <property type="protein sequence ID" value="ARE60803.1"/>
    <property type="molecule type" value="Genomic_DNA"/>
</dbReference>
<evidence type="ECO:0000256" key="6">
    <source>
        <dbReference type="ARBA" id="ARBA00039017"/>
    </source>
</evidence>
<dbReference type="STRING" id="1796646.A4V02_04700"/>
<comment type="similarity">
    <text evidence="1">Belongs to the isochorismatase family.</text>
</comment>
<dbReference type="Gene3D" id="3.40.50.850">
    <property type="entry name" value="Isochorismatase-like"/>
    <property type="match status" value="1"/>
</dbReference>
<reference evidence="10 12" key="3">
    <citation type="submission" date="2019-04" db="EMBL/GenBank/DDBJ databases">
        <title>Microbes associate with the intestines of laboratory mice.</title>
        <authorList>
            <person name="Navarre W."/>
            <person name="Wong E."/>
            <person name="Huang K."/>
            <person name="Tropini C."/>
            <person name="Ng K."/>
            <person name="Yu B."/>
        </authorList>
    </citation>
    <scope>NUCLEOTIDE SEQUENCE [LARGE SCALE GENOMIC DNA]</scope>
    <source>
        <strain evidence="10 12">NM06_A21</strain>
    </source>
</reference>
<dbReference type="GO" id="GO:0019363">
    <property type="term" value="P:pyridine nucleotide biosynthetic process"/>
    <property type="evidence" value="ECO:0007669"/>
    <property type="project" value="UniProtKB-KW"/>
</dbReference>
<dbReference type="Pfam" id="PF00857">
    <property type="entry name" value="Isochorismatase"/>
    <property type="match status" value="1"/>
</dbReference>
<dbReference type="InterPro" id="IPR036380">
    <property type="entry name" value="Isochorismatase-like_sf"/>
</dbReference>
<protein>
    <recommendedName>
        <fullName evidence="6">nicotinamidase</fullName>
        <ecNumber evidence="6">3.5.1.19</ecNumber>
    </recommendedName>
    <alternativeName>
        <fullName evidence="7">Nicotinamide deamidase</fullName>
    </alternativeName>
</protein>
<reference evidence="9" key="2">
    <citation type="submission" date="2017-04" db="EMBL/GenBank/DDBJ databases">
        <title>Complete Genome Sequences of Twelve Strains of a Stable Defined Moderately Diverse Mouse Microbiota 2 (sDMDMm2).</title>
        <authorList>
            <person name="Uchimura Y."/>
            <person name="Wyss M."/>
            <person name="Brugiroux S."/>
            <person name="Limenitakis J.P."/>
            <person name="Stecher B."/>
            <person name="McCoy K.D."/>
            <person name="Macpherson A.J."/>
        </authorList>
    </citation>
    <scope>NUCLEOTIDE SEQUENCE</scope>
    <source>
        <strain evidence="9">YL27</strain>
    </source>
</reference>
<keyword evidence="3" id="KW-0479">Metal-binding</keyword>
<dbReference type="PANTHER" id="PTHR11080:SF2">
    <property type="entry name" value="LD05707P"/>
    <property type="match status" value="1"/>
</dbReference>
<comment type="pathway">
    <text evidence="5">Cofactor biosynthesis; nicotinate biosynthesis; nicotinate from nicotinamide: step 1/1.</text>
</comment>
<evidence type="ECO:0000313" key="11">
    <source>
        <dbReference type="Proteomes" id="UP000186351"/>
    </source>
</evidence>
<accession>A0A1V0QE60</accession>
<gene>
    <name evidence="9" type="ORF">A4V02_04700</name>
    <name evidence="10" type="ORF">E5333_00820</name>
</gene>